<proteinExistence type="predicted"/>
<dbReference type="PANTHER" id="PTHR43080">
    <property type="entry name" value="CBS DOMAIN-CONTAINING PROTEIN CBSX3, MITOCHONDRIAL"/>
    <property type="match status" value="1"/>
</dbReference>
<dbReference type="Gene3D" id="3.10.580.10">
    <property type="entry name" value="CBS-domain"/>
    <property type="match status" value="1"/>
</dbReference>
<sequence>MSLPSLETIKRQREKLHISQKKLAVMTGVSTSMINQIESGRSKPSYDTAKKIFENLAILEGESSSHVAGEICKTPVEKMKPSQTINDAVKKMNEMAISQIPIFDGSEPVGVVSEEGLVKKLATTNSNQWKKMQLKDVMTSVPPIVNYDTPANTLGPLLQFTKCILVSKDSKIVGIITATDTLRMI</sequence>
<evidence type="ECO:0000256" key="1">
    <source>
        <dbReference type="ARBA" id="ARBA00023122"/>
    </source>
</evidence>
<keyword evidence="1" id="KW-0129">CBS domain</keyword>
<reference evidence="4" key="1">
    <citation type="submission" date="2018-05" db="EMBL/GenBank/DDBJ databases">
        <authorList>
            <person name="Lanie J.A."/>
            <person name="Ng W.-L."/>
            <person name="Kazmierczak K.M."/>
            <person name="Andrzejewski T.M."/>
            <person name="Davidsen T.M."/>
            <person name="Wayne K.J."/>
            <person name="Tettelin H."/>
            <person name="Glass J.I."/>
            <person name="Rusch D."/>
            <person name="Podicherti R."/>
            <person name="Tsui H.-C.T."/>
            <person name="Winkler M.E."/>
        </authorList>
    </citation>
    <scope>NUCLEOTIDE SEQUENCE</scope>
</reference>
<organism evidence="4">
    <name type="scientific">marine metagenome</name>
    <dbReference type="NCBI Taxonomy" id="408172"/>
    <lineage>
        <taxon>unclassified sequences</taxon>
        <taxon>metagenomes</taxon>
        <taxon>ecological metagenomes</taxon>
    </lineage>
</organism>
<feature type="domain" description="HTH cro/C1-type" evidence="2">
    <location>
        <begin position="9"/>
        <end position="63"/>
    </location>
</feature>
<accession>A0A382QX14</accession>
<evidence type="ECO:0000259" key="2">
    <source>
        <dbReference type="PROSITE" id="PS50943"/>
    </source>
</evidence>
<dbReference type="CDD" id="cd00093">
    <property type="entry name" value="HTH_XRE"/>
    <property type="match status" value="1"/>
</dbReference>
<dbReference type="InterPro" id="IPR046342">
    <property type="entry name" value="CBS_dom_sf"/>
</dbReference>
<dbReference type="EMBL" id="UINC01117567">
    <property type="protein sequence ID" value="SVC90073.1"/>
    <property type="molecule type" value="Genomic_DNA"/>
</dbReference>
<dbReference type="Gene3D" id="1.10.260.40">
    <property type="entry name" value="lambda repressor-like DNA-binding domains"/>
    <property type="match status" value="1"/>
</dbReference>
<dbReference type="AlphaFoldDB" id="A0A382QX14"/>
<dbReference type="InterPro" id="IPR051257">
    <property type="entry name" value="Diverse_CBS-Domain"/>
</dbReference>
<feature type="domain" description="CBS" evidence="3">
    <location>
        <begin position="72"/>
        <end position="127"/>
    </location>
</feature>
<dbReference type="PROSITE" id="PS50943">
    <property type="entry name" value="HTH_CROC1"/>
    <property type="match status" value="1"/>
</dbReference>
<dbReference type="SMART" id="SM00530">
    <property type="entry name" value="HTH_XRE"/>
    <property type="match status" value="1"/>
</dbReference>
<dbReference type="InterPro" id="IPR000644">
    <property type="entry name" value="CBS_dom"/>
</dbReference>
<protein>
    <recommendedName>
        <fullName evidence="5">HTH cro/C1-type domain-containing protein</fullName>
    </recommendedName>
</protein>
<dbReference type="PIRSF" id="PIRSF037253">
    <property type="entry name" value="HTH_CBS_prd"/>
    <property type="match status" value="1"/>
</dbReference>
<dbReference type="PROSITE" id="PS51371">
    <property type="entry name" value="CBS"/>
    <property type="match status" value="1"/>
</dbReference>
<dbReference type="InterPro" id="IPR017158">
    <property type="entry name" value="Tscrpt-reg_CBS-contain_prd"/>
</dbReference>
<dbReference type="GO" id="GO:0003677">
    <property type="term" value="F:DNA binding"/>
    <property type="evidence" value="ECO:0007669"/>
    <property type="project" value="InterPro"/>
</dbReference>
<dbReference type="InterPro" id="IPR010982">
    <property type="entry name" value="Lambda_DNA-bd_dom_sf"/>
</dbReference>
<dbReference type="SUPFAM" id="SSF47413">
    <property type="entry name" value="lambda repressor-like DNA-binding domains"/>
    <property type="match status" value="1"/>
</dbReference>
<dbReference type="Pfam" id="PF00571">
    <property type="entry name" value="CBS"/>
    <property type="match status" value="2"/>
</dbReference>
<dbReference type="Pfam" id="PF01381">
    <property type="entry name" value="HTH_3"/>
    <property type="match status" value="1"/>
</dbReference>
<dbReference type="PANTHER" id="PTHR43080:SF4">
    <property type="entry name" value="CRO-LIKE PROTEIN"/>
    <property type="match status" value="1"/>
</dbReference>
<evidence type="ECO:0000313" key="4">
    <source>
        <dbReference type="EMBL" id="SVC90073.1"/>
    </source>
</evidence>
<dbReference type="SUPFAM" id="SSF54631">
    <property type="entry name" value="CBS-domain pair"/>
    <property type="match status" value="1"/>
</dbReference>
<evidence type="ECO:0000259" key="3">
    <source>
        <dbReference type="PROSITE" id="PS51371"/>
    </source>
</evidence>
<gene>
    <name evidence="4" type="ORF">METZ01_LOCUS342927</name>
</gene>
<name>A0A382QX14_9ZZZZ</name>
<evidence type="ECO:0008006" key="5">
    <source>
        <dbReference type="Google" id="ProtNLM"/>
    </source>
</evidence>
<dbReference type="InterPro" id="IPR001387">
    <property type="entry name" value="Cro/C1-type_HTH"/>
</dbReference>
<dbReference type="SMART" id="SM00116">
    <property type="entry name" value="CBS"/>
    <property type="match status" value="1"/>
</dbReference>